<evidence type="ECO:0000313" key="9">
    <source>
        <dbReference type="EnsemblPlants" id="Ma04_p07110.1"/>
    </source>
</evidence>
<keyword evidence="2" id="KW-0963">Cytoplasm</keyword>
<evidence type="ECO:0000256" key="6">
    <source>
        <dbReference type="ARBA" id="ARBA00024199"/>
    </source>
</evidence>
<accession>A0A804ILZ8</accession>
<dbReference type="EMBL" id="HG996469">
    <property type="protein sequence ID" value="CAG1841445.1"/>
    <property type="molecule type" value="Genomic_DNA"/>
</dbReference>
<keyword evidence="4" id="KW-0932">Cytokinin signaling pathway</keyword>
<name>A0A804ILZ8_MUSAM</name>
<dbReference type="GO" id="GO:0009736">
    <property type="term" value="P:cytokinin-activated signaling pathway"/>
    <property type="evidence" value="ECO:0007669"/>
    <property type="project" value="UniProtKB-KW"/>
</dbReference>
<dbReference type="GO" id="GO:0005737">
    <property type="term" value="C:cytoplasm"/>
    <property type="evidence" value="ECO:0007669"/>
    <property type="project" value="UniProtKB-SubCell"/>
</dbReference>
<feature type="region of interest" description="Disordered" evidence="7">
    <location>
        <begin position="181"/>
        <end position="202"/>
    </location>
</feature>
<dbReference type="FunCoup" id="A0A804ILZ8">
    <property type="interactions" value="213"/>
</dbReference>
<evidence type="ECO:0000256" key="5">
    <source>
        <dbReference type="ARBA" id="ARBA00023242"/>
    </source>
</evidence>
<dbReference type="InterPro" id="IPR044670">
    <property type="entry name" value="SOFL"/>
</dbReference>
<organism evidence="9 10">
    <name type="scientific">Musa acuminata subsp. malaccensis</name>
    <name type="common">Wild banana</name>
    <name type="synonym">Musa malaccensis</name>
    <dbReference type="NCBI Taxonomy" id="214687"/>
    <lineage>
        <taxon>Eukaryota</taxon>
        <taxon>Viridiplantae</taxon>
        <taxon>Streptophyta</taxon>
        <taxon>Embryophyta</taxon>
        <taxon>Tracheophyta</taxon>
        <taxon>Spermatophyta</taxon>
        <taxon>Magnoliopsida</taxon>
        <taxon>Liliopsida</taxon>
        <taxon>Zingiberales</taxon>
        <taxon>Musaceae</taxon>
        <taxon>Musa</taxon>
    </lineage>
</organism>
<dbReference type="GO" id="GO:0009691">
    <property type="term" value="P:cytokinin biosynthetic process"/>
    <property type="evidence" value="ECO:0007669"/>
    <property type="project" value="UniProtKB-KW"/>
</dbReference>
<dbReference type="PANTHER" id="PTHR33347:SF1">
    <property type="entry name" value="PROTEIN SOB FIVE-LIKE 5"/>
    <property type="match status" value="1"/>
</dbReference>
<dbReference type="Gramene" id="Ma04_t07110.1">
    <property type="protein sequence ID" value="Ma04_p07110.1"/>
    <property type="gene ID" value="Ma04_g07110"/>
</dbReference>
<dbReference type="Proteomes" id="UP000012960">
    <property type="component" value="Unplaced"/>
</dbReference>
<dbReference type="AlphaFoldDB" id="A0A804ILZ8"/>
<evidence type="ECO:0000256" key="2">
    <source>
        <dbReference type="ARBA" id="ARBA00022490"/>
    </source>
</evidence>
<proteinExistence type="inferred from homology"/>
<comment type="subcellular location">
    <subcellularLocation>
        <location evidence="1">Cytoplasm</location>
    </subcellularLocation>
</comment>
<dbReference type="OMA" id="CNSGCES"/>
<dbReference type="KEGG" id="mus:103980826"/>
<dbReference type="PANTHER" id="PTHR33347">
    <property type="entry name" value="OSJNBA0091C07.3 PROTEIN"/>
    <property type="match status" value="1"/>
</dbReference>
<evidence type="ECO:0000313" key="10">
    <source>
        <dbReference type="Proteomes" id="UP000012960"/>
    </source>
</evidence>
<keyword evidence="5" id="KW-0539">Nucleus</keyword>
<evidence type="ECO:0000313" key="8">
    <source>
        <dbReference type="EMBL" id="CAG1841445.1"/>
    </source>
</evidence>
<gene>
    <name evidence="8" type="ORF">GSMUA_112400.1</name>
</gene>
<evidence type="ECO:0000256" key="7">
    <source>
        <dbReference type="SAM" id="MobiDB-lite"/>
    </source>
</evidence>
<evidence type="ECO:0000256" key="4">
    <source>
        <dbReference type="ARBA" id="ARBA00022864"/>
    </source>
</evidence>
<sequence>MLGEGEDVSSECSSGCQSGWTTYLDHSSSEPLVYNIGGFFHGKEEEEEEEDLSMVSDASSGPPHFQEEDEHCFYYLHSSTCFGGNGCLCSALVPTAELAMSGGKKRRVEPKQQGKHSSLLDDTASSPPFSSSKTSSFSGDDNRSRGSHMMPPIASVLEFSCGFSATHFKRNHAVEKQMGGYLQSSAPVKPTPSIPVPRKEGGKTICSQEEETKRINV</sequence>
<dbReference type="OrthoDB" id="759087at2759"/>
<keyword evidence="3" id="KW-0203">Cytokinin biosynthesis</keyword>
<protein>
    <submittedName>
        <fullName evidence="8">(wild Malaysian banana) hypothetical protein</fullName>
    </submittedName>
</protein>
<comment type="similarity">
    <text evidence="6">Belongs to the SOFL plant protein family.</text>
</comment>
<evidence type="ECO:0000256" key="3">
    <source>
        <dbReference type="ARBA" id="ARBA00022712"/>
    </source>
</evidence>
<feature type="region of interest" description="Disordered" evidence="7">
    <location>
        <begin position="102"/>
        <end position="149"/>
    </location>
</feature>
<dbReference type="InParanoid" id="A0A804ILZ8"/>
<reference evidence="8" key="1">
    <citation type="submission" date="2021-03" db="EMBL/GenBank/DDBJ databases">
        <authorList>
            <consortium name="Genoscope - CEA"/>
            <person name="William W."/>
        </authorList>
    </citation>
    <scope>NUCLEOTIDE SEQUENCE</scope>
    <source>
        <strain evidence="8">Doubled-haploid Pahang</strain>
    </source>
</reference>
<keyword evidence="10" id="KW-1185">Reference proteome</keyword>
<reference evidence="9" key="2">
    <citation type="submission" date="2021-05" db="UniProtKB">
        <authorList>
            <consortium name="EnsemblPlants"/>
        </authorList>
    </citation>
    <scope>IDENTIFICATION</scope>
    <source>
        <strain evidence="9">subsp. malaccensis</strain>
    </source>
</reference>
<evidence type="ECO:0000256" key="1">
    <source>
        <dbReference type="ARBA" id="ARBA00004496"/>
    </source>
</evidence>
<feature type="region of interest" description="Disordered" evidence="7">
    <location>
        <begin position="44"/>
        <end position="63"/>
    </location>
</feature>
<dbReference type="EnsemblPlants" id="Ma04_t07110.1">
    <property type="protein sequence ID" value="Ma04_p07110.1"/>
    <property type="gene ID" value="Ma04_g07110"/>
</dbReference>
<feature type="compositionally biased region" description="Low complexity" evidence="7">
    <location>
        <begin position="125"/>
        <end position="138"/>
    </location>
</feature>